<dbReference type="Gene3D" id="4.10.60.10">
    <property type="entry name" value="Zinc finger, CCHC-type"/>
    <property type="match status" value="1"/>
</dbReference>
<proteinExistence type="predicted"/>
<feature type="compositionally biased region" description="Polar residues" evidence="1">
    <location>
        <begin position="21"/>
        <end position="34"/>
    </location>
</feature>
<dbReference type="SUPFAM" id="SSF57756">
    <property type="entry name" value="Retrovirus zinc finger-like domains"/>
    <property type="match status" value="1"/>
</dbReference>
<feature type="region of interest" description="Disordered" evidence="1">
    <location>
        <begin position="21"/>
        <end position="50"/>
    </location>
</feature>
<dbReference type="AlphaFoldDB" id="A0A5D3BYS0"/>
<gene>
    <name evidence="2" type="ORF">E5676_scaffold676G00020</name>
</gene>
<evidence type="ECO:0000313" key="2">
    <source>
        <dbReference type="EMBL" id="TYK04687.1"/>
    </source>
</evidence>
<dbReference type="GO" id="GO:0003676">
    <property type="term" value="F:nucleic acid binding"/>
    <property type="evidence" value="ECO:0007669"/>
    <property type="project" value="InterPro"/>
</dbReference>
<dbReference type="InterPro" id="IPR036875">
    <property type="entry name" value="Znf_CCHC_sf"/>
</dbReference>
<dbReference type="EMBL" id="SSTD01014136">
    <property type="protein sequence ID" value="TYK04687.1"/>
    <property type="molecule type" value="Genomic_DNA"/>
</dbReference>
<dbReference type="GO" id="GO:0008270">
    <property type="term" value="F:zinc ion binding"/>
    <property type="evidence" value="ECO:0007669"/>
    <property type="project" value="InterPro"/>
</dbReference>
<sequence length="93" mass="10400">MGKGMKVETNIVITKKELVGGSSSKTSVGPSQMNKGKRKTPKNNIGNKVANGKCYHYNQDRHWLRNCPKYLAEKKAEKEAQGKYDLLAVEMCL</sequence>
<evidence type="ECO:0000256" key="1">
    <source>
        <dbReference type="SAM" id="MobiDB-lite"/>
    </source>
</evidence>
<accession>A0A5D3BYS0</accession>
<reference evidence="2 3" key="1">
    <citation type="submission" date="2019-08" db="EMBL/GenBank/DDBJ databases">
        <title>Draft genome sequences of two oriental melons (Cucumis melo L. var makuwa).</title>
        <authorList>
            <person name="Kwon S.-Y."/>
        </authorList>
    </citation>
    <scope>NUCLEOTIDE SEQUENCE [LARGE SCALE GENOMIC DNA]</scope>
    <source>
        <strain evidence="3">cv. Chang Bougi</strain>
        <tissue evidence="2">Leaf</tissue>
    </source>
</reference>
<evidence type="ECO:0000313" key="3">
    <source>
        <dbReference type="Proteomes" id="UP000321947"/>
    </source>
</evidence>
<organism evidence="2 3">
    <name type="scientific">Cucumis melo var. makuwa</name>
    <name type="common">Oriental melon</name>
    <dbReference type="NCBI Taxonomy" id="1194695"/>
    <lineage>
        <taxon>Eukaryota</taxon>
        <taxon>Viridiplantae</taxon>
        <taxon>Streptophyta</taxon>
        <taxon>Embryophyta</taxon>
        <taxon>Tracheophyta</taxon>
        <taxon>Spermatophyta</taxon>
        <taxon>Magnoliopsida</taxon>
        <taxon>eudicotyledons</taxon>
        <taxon>Gunneridae</taxon>
        <taxon>Pentapetalae</taxon>
        <taxon>rosids</taxon>
        <taxon>fabids</taxon>
        <taxon>Cucurbitales</taxon>
        <taxon>Cucurbitaceae</taxon>
        <taxon>Benincaseae</taxon>
        <taxon>Cucumis</taxon>
    </lineage>
</organism>
<comment type="caution">
    <text evidence="2">The sequence shown here is derived from an EMBL/GenBank/DDBJ whole genome shotgun (WGS) entry which is preliminary data.</text>
</comment>
<protein>
    <submittedName>
        <fullName evidence="2">Gag/pol protein</fullName>
    </submittedName>
</protein>
<dbReference type="Proteomes" id="UP000321947">
    <property type="component" value="Unassembled WGS sequence"/>
</dbReference>
<name>A0A5D3BYS0_CUCMM</name>